<keyword evidence="3" id="KW-1185">Reference proteome</keyword>
<reference evidence="2 3" key="1">
    <citation type="submission" date="2011-11" db="EMBL/GenBank/DDBJ databases">
        <title>Whole genome shotgun sequence of Gordonia amarae NBRC 15530.</title>
        <authorList>
            <person name="Takarada H."/>
            <person name="Hosoyama A."/>
            <person name="Tsuchikane K."/>
            <person name="Katsumata H."/>
            <person name="Yamazaki S."/>
            <person name="Fujita N."/>
        </authorList>
    </citation>
    <scope>NUCLEOTIDE SEQUENCE [LARGE SCALE GENOMIC DNA]</scope>
    <source>
        <strain evidence="2 3">NBRC 15530</strain>
    </source>
</reference>
<dbReference type="STRING" id="1075090.GOAMR_76_00640"/>
<dbReference type="Proteomes" id="UP000006023">
    <property type="component" value="Unassembled WGS sequence"/>
</dbReference>
<evidence type="ECO:0000313" key="2">
    <source>
        <dbReference type="EMBL" id="GAB07994.1"/>
    </source>
</evidence>
<comment type="caution">
    <text evidence="2">The sequence shown here is derived from an EMBL/GenBank/DDBJ whole genome shotgun (WGS) entry which is preliminary data.</text>
</comment>
<sequence>MRHPPDRTTPRPARDFDSVAKQFTTLAFRAASHPAGRAGQREVQCRKTHVRKSKRHKSNRQR</sequence>
<dbReference type="AlphaFoldDB" id="G7GWL9"/>
<feature type="compositionally biased region" description="Basic residues" evidence="1">
    <location>
        <begin position="46"/>
        <end position="62"/>
    </location>
</feature>
<name>G7GWL9_9ACTN</name>
<proteinExistence type="predicted"/>
<gene>
    <name evidence="2" type="ORF">GOAMR_76_00640</name>
</gene>
<dbReference type="EMBL" id="BAED01000076">
    <property type="protein sequence ID" value="GAB07994.1"/>
    <property type="molecule type" value="Genomic_DNA"/>
</dbReference>
<protein>
    <submittedName>
        <fullName evidence="2">Uncharacterized protein</fullName>
    </submittedName>
</protein>
<organism evidence="2 3">
    <name type="scientific">Gordonia amarae NBRC 15530</name>
    <dbReference type="NCBI Taxonomy" id="1075090"/>
    <lineage>
        <taxon>Bacteria</taxon>
        <taxon>Bacillati</taxon>
        <taxon>Actinomycetota</taxon>
        <taxon>Actinomycetes</taxon>
        <taxon>Mycobacteriales</taxon>
        <taxon>Gordoniaceae</taxon>
        <taxon>Gordonia</taxon>
    </lineage>
</organism>
<accession>G7GWL9</accession>
<feature type="region of interest" description="Disordered" evidence="1">
    <location>
        <begin position="31"/>
        <end position="62"/>
    </location>
</feature>
<evidence type="ECO:0000313" key="3">
    <source>
        <dbReference type="Proteomes" id="UP000006023"/>
    </source>
</evidence>
<evidence type="ECO:0000256" key="1">
    <source>
        <dbReference type="SAM" id="MobiDB-lite"/>
    </source>
</evidence>